<dbReference type="AlphaFoldDB" id="A0A1G2S964"/>
<organism evidence="1 2">
    <name type="scientific">Candidatus Yonathbacteria bacterium RIFCSPHIGHO2_02_FULL_44_14</name>
    <dbReference type="NCBI Taxonomy" id="1802724"/>
    <lineage>
        <taxon>Bacteria</taxon>
        <taxon>Candidatus Yonathiibacteriota</taxon>
    </lineage>
</organism>
<sequence length="78" mass="9178">MHIMLGQKKNMKETPVLIPVSEFLESYNKNMPTGWPRATATLLQKFRDAHTALFTHGELWSLDQHRKKLMDWLPRNSD</sequence>
<name>A0A1G2S964_9BACT</name>
<reference evidence="1 2" key="1">
    <citation type="journal article" date="2016" name="Nat. Commun.">
        <title>Thousands of microbial genomes shed light on interconnected biogeochemical processes in an aquifer system.</title>
        <authorList>
            <person name="Anantharaman K."/>
            <person name="Brown C.T."/>
            <person name="Hug L.A."/>
            <person name="Sharon I."/>
            <person name="Castelle C.J."/>
            <person name="Probst A.J."/>
            <person name="Thomas B.C."/>
            <person name="Singh A."/>
            <person name="Wilkins M.J."/>
            <person name="Karaoz U."/>
            <person name="Brodie E.L."/>
            <person name="Williams K.H."/>
            <person name="Hubbard S.S."/>
            <person name="Banfield J.F."/>
        </authorList>
    </citation>
    <scope>NUCLEOTIDE SEQUENCE [LARGE SCALE GENOMIC DNA]</scope>
</reference>
<evidence type="ECO:0000313" key="1">
    <source>
        <dbReference type="EMBL" id="OHA81650.1"/>
    </source>
</evidence>
<dbReference type="EMBL" id="MHUT01000006">
    <property type="protein sequence ID" value="OHA81650.1"/>
    <property type="molecule type" value="Genomic_DNA"/>
</dbReference>
<gene>
    <name evidence="1" type="ORF">A3D51_02660</name>
</gene>
<evidence type="ECO:0000313" key="2">
    <source>
        <dbReference type="Proteomes" id="UP000179118"/>
    </source>
</evidence>
<accession>A0A1G2S964</accession>
<protein>
    <submittedName>
        <fullName evidence="1">Uncharacterized protein</fullName>
    </submittedName>
</protein>
<comment type="caution">
    <text evidence="1">The sequence shown here is derived from an EMBL/GenBank/DDBJ whole genome shotgun (WGS) entry which is preliminary data.</text>
</comment>
<dbReference type="Proteomes" id="UP000179118">
    <property type="component" value="Unassembled WGS sequence"/>
</dbReference>
<proteinExistence type="predicted"/>